<evidence type="ECO:0000256" key="4">
    <source>
        <dbReference type="ARBA" id="ARBA00022801"/>
    </source>
</evidence>
<dbReference type="PATRIC" id="fig|476272.21.peg.2422"/>
<keyword evidence="6 7" id="KW-0472">Membrane</keyword>
<dbReference type="InterPro" id="IPR022764">
    <property type="entry name" value="Peptidase_S54_rhomboid_dom"/>
</dbReference>
<proteinExistence type="inferred from homology"/>
<keyword evidence="4" id="KW-0378">Hydrolase</keyword>
<dbReference type="Gene3D" id="1.20.1540.10">
    <property type="entry name" value="Rhomboid-like"/>
    <property type="match status" value="1"/>
</dbReference>
<evidence type="ECO:0000256" key="2">
    <source>
        <dbReference type="ARBA" id="ARBA00009045"/>
    </source>
</evidence>
<protein>
    <recommendedName>
        <fullName evidence="8">Peptidase S54 rhomboid domain-containing protein</fullName>
    </recommendedName>
</protein>
<evidence type="ECO:0000256" key="1">
    <source>
        <dbReference type="ARBA" id="ARBA00004141"/>
    </source>
</evidence>
<evidence type="ECO:0000256" key="3">
    <source>
        <dbReference type="ARBA" id="ARBA00022692"/>
    </source>
</evidence>
<gene>
    <name evidence="9" type="ORF">RUMHYD_01077</name>
</gene>
<dbReference type="SUPFAM" id="SSF144091">
    <property type="entry name" value="Rhomboid-like"/>
    <property type="match status" value="1"/>
</dbReference>
<feature type="domain" description="Peptidase S54 rhomboid" evidence="8">
    <location>
        <begin position="70"/>
        <end position="210"/>
    </location>
</feature>
<feature type="transmembrane region" description="Helical" evidence="7">
    <location>
        <begin position="191"/>
        <end position="209"/>
    </location>
</feature>
<feature type="transmembrane region" description="Helical" evidence="7">
    <location>
        <begin position="111"/>
        <end position="131"/>
    </location>
</feature>
<evidence type="ECO:0000256" key="5">
    <source>
        <dbReference type="ARBA" id="ARBA00022989"/>
    </source>
</evidence>
<dbReference type="InterPro" id="IPR035952">
    <property type="entry name" value="Rhomboid-like_sf"/>
</dbReference>
<comment type="caution">
    <text evidence="9">The sequence shown here is derived from an EMBL/GenBank/DDBJ whole genome shotgun (WGS) entry which is preliminary data.</text>
</comment>
<dbReference type="EMBL" id="ACBZ01000047">
    <property type="protein sequence ID" value="EEG49997.1"/>
    <property type="molecule type" value="Genomic_DNA"/>
</dbReference>
<dbReference type="PANTHER" id="PTHR43731">
    <property type="entry name" value="RHOMBOID PROTEASE"/>
    <property type="match status" value="1"/>
</dbReference>
<evidence type="ECO:0000256" key="7">
    <source>
        <dbReference type="SAM" id="Phobius"/>
    </source>
</evidence>
<dbReference type="PANTHER" id="PTHR43731:SF14">
    <property type="entry name" value="PRESENILIN-ASSOCIATED RHOMBOID-LIKE PROTEIN, MITOCHONDRIAL"/>
    <property type="match status" value="1"/>
</dbReference>
<reference evidence="9 10" key="1">
    <citation type="submission" date="2009-01" db="EMBL/GenBank/DDBJ databases">
        <authorList>
            <person name="Fulton L."/>
            <person name="Clifton S."/>
            <person name="Fulton B."/>
            <person name="Xu J."/>
            <person name="Minx P."/>
            <person name="Pepin K.H."/>
            <person name="Johnson M."/>
            <person name="Bhonagiri V."/>
            <person name="Nash W.E."/>
            <person name="Mardis E.R."/>
            <person name="Wilson R.K."/>
        </authorList>
    </citation>
    <scope>NUCLEOTIDE SEQUENCE [LARGE SCALE GENOMIC DNA]</scope>
    <source>
        <strain evidence="10">DSM 10507 / JCM 14656 / S5a33</strain>
    </source>
</reference>
<dbReference type="Proteomes" id="UP000003100">
    <property type="component" value="Unassembled WGS sequence"/>
</dbReference>
<sequence length="222" mass="24479">MNASNINLSVRELRQEDFMRERKKKFSINIAMIVLNVVVFLIVDLSGNSGNTEHMLRCGAANAALIVEAKEYYRLFTSMFLHFGMAHLANNMLVLYVIGDNLERAVGKVKYLLIYLFSGLGGNILSCYLEYQEGALSVSAGASGAIFGVMGAMLYVLLANHGRLEDLTARQIVIMAGFSLYFGFTSSGVDNAAHVGGLICGFLVAMLLYHRKRNIVMKSWAE</sequence>
<keyword evidence="5 7" id="KW-1133">Transmembrane helix</keyword>
<comment type="subcellular location">
    <subcellularLocation>
        <location evidence="1">Membrane</location>
        <topology evidence="1">Multi-pass membrane protein</topology>
    </subcellularLocation>
</comment>
<organism evidence="9 10">
    <name type="scientific">Blautia hydrogenotrophica (strain DSM 10507 / JCM 14656 / S5a33)</name>
    <name type="common">Ruminococcus hydrogenotrophicus</name>
    <dbReference type="NCBI Taxonomy" id="476272"/>
    <lineage>
        <taxon>Bacteria</taxon>
        <taxon>Bacillati</taxon>
        <taxon>Bacillota</taxon>
        <taxon>Clostridia</taxon>
        <taxon>Lachnospirales</taxon>
        <taxon>Lachnospiraceae</taxon>
        <taxon>Blautia</taxon>
    </lineage>
</organism>
<dbReference type="Pfam" id="PF01694">
    <property type="entry name" value="Rhomboid"/>
    <property type="match status" value="1"/>
</dbReference>
<dbReference type="GO" id="GO:0016020">
    <property type="term" value="C:membrane"/>
    <property type="evidence" value="ECO:0007669"/>
    <property type="project" value="UniProtKB-SubCell"/>
</dbReference>
<evidence type="ECO:0000259" key="8">
    <source>
        <dbReference type="Pfam" id="PF01694"/>
    </source>
</evidence>
<name>C0CJQ7_BLAHS</name>
<dbReference type="InterPro" id="IPR050925">
    <property type="entry name" value="Rhomboid_protease_S54"/>
</dbReference>
<dbReference type="HOGENOM" id="CLU_055068_3_0_9"/>
<evidence type="ECO:0000313" key="9">
    <source>
        <dbReference type="EMBL" id="EEG49997.1"/>
    </source>
</evidence>
<keyword evidence="3 7" id="KW-0812">Transmembrane</keyword>
<dbReference type="GO" id="GO:0004252">
    <property type="term" value="F:serine-type endopeptidase activity"/>
    <property type="evidence" value="ECO:0007669"/>
    <property type="project" value="InterPro"/>
</dbReference>
<accession>C0CJQ7</accession>
<feature type="transmembrane region" description="Helical" evidence="7">
    <location>
        <begin position="137"/>
        <end position="158"/>
    </location>
</feature>
<evidence type="ECO:0000313" key="10">
    <source>
        <dbReference type="Proteomes" id="UP000003100"/>
    </source>
</evidence>
<evidence type="ECO:0000256" key="6">
    <source>
        <dbReference type="ARBA" id="ARBA00023136"/>
    </source>
</evidence>
<dbReference type="AlphaFoldDB" id="C0CJQ7"/>
<feature type="transmembrane region" description="Helical" evidence="7">
    <location>
        <begin position="167"/>
        <end position="185"/>
    </location>
</feature>
<comment type="similarity">
    <text evidence="2">Belongs to the peptidase S54 family.</text>
</comment>
<keyword evidence="10" id="KW-1185">Reference proteome</keyword>
<dbReference type="eggNOG" id="COG0705">
    <property type="taxonomic scope" value="Bacteria"/>
</dbReference>
<reference evidence="9 10" key="2">
    <citation type="submission" date="2009-02" db="EMBL/GenBank/DDBJ databases">
        <title>Draft genome sequence of Blautia hydrogenotrophica DSM 10507 (Ruminococcus hydrogenotrophicus DSM 10507).</title>
        <authorList>
            <person name="Sudarsanam P."/>
            <person name="Ley R."/>
            <person name="Guruge J."/>
            <person name="Turnbaugh P.J."/>
            <person name="Mahowald M."/>
            <person name="Liep D."/>
            <person name="Gordon J."/>
        </authorList>
    </citation>
    <scope>NUCLEOTIDE SEQUENCE [LARGE SCALE GENOMIC DNA]</scope>
    <source>
        <strain evidence="10">DSM 10507 / JCM 14656 / S5a33</strain>
    </source>
</reference>
<feature type="transmembrane region" description="Helical" evidence="7">
    <location>
        <begin position="79"/>
        <end position="99"/>
    </location>
</feature>
<feature type="transmembrane region" description="Helical" evidence="7">
    <location>
        <begin position="26"/>
        <end position="43"/>
    </location>
</feature>